<dbReference type="EMBL" id="AP017313">
    <property type="protein sequence ID" value="BAU56000.1"/>
    <property type="molecule type" value="Genomic_DNA"/>
</dbReference>
<reference evidence="1 2" key="1">
    <citation type="submission" date="2015-12" db="EMBL/GenBank/DDBJ databases">
        <title>Genome sequence of Mucilaginibacter gotjawali.</title>
        <authorList>
            <person name="Lee J.S."/>
            <person name="Lee K.C."/>
            <person name="Kim K.K."/>
            <person name="Lee B.W."/>
        </authorList>
    </citation>
    <scope>NUCLEOTIDE SEQUENCE [LARGE SCALE GENOMIC DNA]</scope>
    <source>
        <strain evidence="1 2">SA3-7</strain>
    </source>
</reference>
<evidence type="ECO:0000313" key="1">
    <source>
        <dbReference type="EMBL" id="BAU56000.1"/>
    </source>
</evidence>
<keyword evidence="2" id="KW-1185">Reference proteome</keyword>
<evidence type="ECO:0000313" key="2">
    <source>
        <dbReference type="Proteomes" id="UP000218263"/>
    </source>
</evidence>
<proteinExistence type="predicted"/>
<accession>A0A0X8X5K3</accession>
<dbReference type="OrthoDB" id="963033at2"/>
<sequence length="77" mass="8793">MNLQAEKLEVVRLILDTDDKNILSEVKALFKNRRKTANKKGELDEFYDGFKKAIHEVKSSIDGKAELKDAKAWLSSL</sequence>
<name>A0A0X8X5K3_9SPHI</name>
<dbReference type="Proteomes" id="UP000218263">
    <property type="component" value="Chromosome"/>
</dbReference>
<dbReference type="RefSeq" id="WP_096354538.1">
    <property type="nucleotide sequence ID" value="NZ_AP017313.1"/>
</dbReference>
<dbReference type="KEGG" id="mgot:MgSA37_04192"/>
<protein>
    <submittedName>
        <fullName evidence="1">Uncharacterized protein</fullName>
    </submittedName>
</protein>
<organism evidence="1 2">
    <name type="scientific">Mucilaginibacter gotjawali</name>
    <dbReference type="NCBI Taxonomy" id="1550579"/>
    <lineage>
        <taxon>Bacteria</taxon>
        <taxon>Pseudomonadati</taxon>
        <taxon>Bacteroidota</taxon>
        <taxon>Sphingobacteriia</taxon>
        <taxon>Sphingobacteriales</taxon>
        <taxon>Sphingobacteriaceae</taxon>
        <taxon>Mucilaginibacter</taxon>
    </lineage>
</organism>
<dbReference type="AlphaFoldDB" id="A0A0X8X5K3"/>
<gene>
    <name evidence="1" type="ORF">MgSA37_04192</name>
</gene>